<dbReference type="InterPro" id="IPR050855">
    <property type="entry name" value="NDM-1-like"/>
</dbReference>
<evidence type="ECO:0000313" key="5">
    <source>
        <dbReference type="Proteomes" id="UP000295129"/>
    </source>
</evidence>
<dbReference type="InterPro" id="IPR030811">
    <property type="entry name" value="SoxH-rel_PQQ_1"/>
</dbReference>
<dbReference type="PANTHER" id="PTHR42951">
    <property type="entry name" value="METALLO-BETA-LACTAMASE DOMAIN-CONTAINING"/>
    <property type="match status" value="1"/>
</dbReference>
<evidence type="ECO:0000256" key="1">
    <source>
        <dbReference type="ARBA" id="ARBA00005250"/>
    </source>
</evidence>
<dbReference type="Gene3D" id="3.60.15.10">
    <property type="entry name" value="Ribonuclease Z/Hydroxyacylglutathione hydrolase-like"/>
    <property type="match status" value="1"/>
</dbReference>
<dbReference type="CDD" id="cd16282">
    <property type="entry name" value="metallo-hydrolase-like_MBL-fold"/>
    <property type="match status" value="1"/>
</dbReference>
<organism evidence="4 5">
    <name type="scientific">Azoarcus indigens</name>
    <dbReference type="NCBI Taxonomy" id="29545"/>
    <lineage>
        <taxon>Bacteria</taxon>
        <taxon>Pseudomonadati</taxon>
        <taxon>Pseudomonadota</taxon>
        <taxon>Betaproteobacteria</taxon>
        <taxon>Rhodocyclales</taxon>
        <taxon>Zoogloeaceae</taxon>
        <taxon>Azoarcus</taxon>
    </lineage>
</organism>
<evidence type="ECO:0000259" key="3">
    <source>
        <dbReference type="SMART" id="SM00849"/>
    </source>
</evidence>
<feature type="chain" id="PRO_5020841148" evidence="2">
    <location>
        <begin position="34"/>
        <end position="337"/>
    </location>
</feature>
<dbReference type="EMBL" id="SNVV01000019">
    <property type="protein sequence ID" value="TDN47513.1"/>
    <property type="molecule type" value="Genomic_DNA"/>
</dbReference>
<evidence type="ECO:0000256" key="2">
    <source>
        <dbReference type="SAM" id="SignalP"/>
    </source>
</evidence>
<feature type="signal peptide" evidence="2">
    <location>
        <begin position="1"/>
        <end position="33"/>
    </location>
</feature>
<feature type="domain" description="Metallo-beta-lactamase" evidence="3">
    <location>
        <begin position="75"/>
        <end position="256"/>
    </location>
</feature>
<dbReference type="OrthoDB" id="1273797at2"/>
<sequence length="337" mass="36120">MRAPSLPRPVLCRPRLAALLLAALLAPSLPAEADTVVPGAAHAFDYRLQPRRITDGVYVLIGRTEDFDTRNGGNIVNTGFLVGSSGVVVIDSGPSRRYGEQLRAAIAAVTPLPVVLTLNTHAHPDHFLGNQAFPAGTLAALPATRDAIAREGEDLSANLYRLAGDWMRGTEARPPGRSLAPGRLHAGGRELELIALDGHTGADLLVLDRASGTLFAGDLVFHDRAPTTPHADLDHWLAALERIATLDGVRQVVPGHGEVASGTGLQTPLRQTQAWLRWLQQRLDTSAAQGLETNEVLALPLAAEFATIAEAATEYRRSVLRLYPQTEHKALQQHGAR</sequence>
<dbReference type="NCBIfam" id="TIGR04558">
    <property type="entry name" value="SoxH_rel_PQQ_1"/>
    <property type="match status" value="1"/>
</dbReference>
<reference evidence="4 5" key="1">
    <citation type="submission" date="2019-03" db="EMBL/GenBank/DDBJ databases">
        <title>Genomic Encyclopedia of Type Strains, Phase IV (KMG-IV): sequencing the most valuable type-strain genomes for metagenomic binning, comparative biology and taxonomic classification.</title>
        <authorList>
            <person name="Goeker M."/>
        </authorList>
    </citation>
    <scope>NUCLEOTIDE SEQUENCE [LARGE SCALE GENOMIC DNA]</scope>
    <source>
        <strain evidence="4 5">DSM 12121</strain>
    </source>
</reference>
<dbReference type="SUPFAM" id="SSF56281">
    <property type="entry name" value="Metallo-hydrolase/oxidoreductase"/>
    <property type="match status" value="1"/>
</dbReference>
<keyword evidence="2" id="KW-0732">Signal</keyword>
<name>A0A4R6DRD7_9RHOO</name>
<evidence type="ECO:0000313" key="4">
    <source>
        <dbReference type="EMBL" id="TDN47513.1"/>
    </source>
</evidence>
<proteinExistence type="inferred from homology"/>
<comment type="caution">
    <text evidence="4">The sequence shown here is derived from an EMBL/GenBank/DDBJ whole genome shotgun (WGS) entry which is preliminary data.</text>
</comment>
<dbReference type="AlphaFoldDB" id="A0A4R6DRD7"/>
<dbReference type="RefSeq" id="WP_133594090.1">
    <property type="nucleotide sequence ID" value="NZ_SNVV01000019.1"/>
</dbReference>
<keyword evidence="5" id="KW-1185">Reference proteome</keyword>
<comment type="similarity">
    <text evidence="1">Belongs to the metallo-beta-lactamase superfamily. Class-B beta-lactamase family.</text>
</comment>
<dbReference type="Proteomes" id="UP000295129">
    <property type="component" value="Unassembled WGS sequence"/>
</dbReference>
<dbReference type="PANTHER" id="PTHR42951:SF4">
    <property type="entry name" value="ACYL-COENZYME A THIOESTERASE MBLAC2"/>
    <property type="match status" value="1"/>
</dbReference>
<gene>
    <name evidence="4" type="ORF">C7389_11923</name>
</gene>
<protein>
    <submittedName>
        <fullName evidence="4">Putative sulfatase</fullName>
    </submittedName>
</protein>
<dbReference type="GO" id="GO:0017001">
    <property type="term" value="P:antibiotic catabolic process"/>
    <property type="evidence" value="ECO:0007669"/>
    <property type="project" value="UniProtKB-ARBA"/>
</dbReference>
<dbReference type="SMART" id="SM00849">
    <property type="entry name" value="Lactamase_B"/>
    <property type="match status" value="1"/>
</dbReference>
<accession>A0A4R6DRD7</accession>
<dbReference type="Pfam" id="PF00753">
    <property type="entry name" value="Lactamase_B"/>
    <property type="match status" value="1"/>
</dbReference>
<dbReference type="InterPro" id="IPR001279">
    <property type="entry name" value="Metallo-B-lactamas"/>
</dbReference>
<dbReference type="InterPro" id="IPR036866">
    <property type="entry name" value="RibonucZ/Hydroxyglut_hydro"/>
</dbReference>